<dbReference type="EMBL" id="MCGT01000005">
    <property type="protein sequence ID" value="ORX59821.1"/>
    <property type="molecule type" value="Genomic_DNA"/>
</dbReference>
<evidence type="ECO:0000313" key="11">
    <source>
        <dbReference type="EMBL" id="ORX59821.1"/>
    </source>
</evidence>
<keyword evidence="4 7" id="KW-0418">Kinase</keyword>
<feature type="domain" description="Branched-chain alpha-ketoacid dehydrogenase kinase/Pyruvate dehydrogenase kinase N-terminal" evidence="10">
    <location>
        <begin position="53"/>
        <end position="201"/>
    </location>
</feature>
<dbReference type="GO" id="GO:0004740">
    <property type="term" value="F:pyruvate dehydrogenase (acetyl-transferring) kinase activity"/>
    <property type="evidence" value="ECO:0007669"/>
    <property type="project" value="TreeGrafter"/>
</dbReference>
<dbReference type="PANTHER" id="PTHR11947:SF25">
    <property type="entry name" value="[PYRUVATE DEHYDROGENASE (ACETYL-TRANSFERRING)] KINASE 2, MITOCHONDRIAL"/>
    <property type="match status" value="1"/>
</dbReference>
<dbReference type="GO" id="GO:0005524">
    <property type="term" value="F:ATP binding"/>
    <property type="evidence" value="ECO:0007669"/>
    <property type="project" value="UniProtKB-UniRule"/>
</dbReference>
<dbReference type="InterPro" id="IPR039028">
    <property type="entry name" value="BCKD/PDK"/>
</dbReference>
<dbReference type="SUPFAM" id="SSF69012">
    <property type="entry name" value="alpha-ketoacid dehydrogenase kinase, N-terminal domain"/>
    <property type="match status" value="1"/>
</dbReference>
<dbReference type="GO" id="GO:0005759">
    <property type="term" value="C:mitochondrial matrix"/>
    <property type="evidence" value="ECO:0007669"/>
    <property type="project" value="UniProtKB-SubCell"/>
</dbReference>
<comment type="subcellular location">
    <subcellularLocation>
        <location evidence="7">Mitochondrion matrix</location>
    </subcellularLocation>
</comment>
<keyword evidence="5 7" id="KW-0067">ATP-binding</keyword>
<dbReference type="InterPro" id="IPR018955">
    <property type="entry name" value="BCDHK/PDK_N"/>
</dbReference>
<evidence type="ECO:0000256" key="6">
    <source>
        <dbReference type="ARBA" id="ARBA00023128"/>
    </source>
</evidence>
<gene>
    <name evidence="11" type="ORF">DM01DRAFT_1333271</name>
</gene>
<feature type="region of interest" description="Disordered" evidence="8">
    <location>
        <begin position="1"/>
        <end position="25"/>
    </location>
</feature>
<dbReference type="Gene3D" id="3.30.565.10">
    <property type="entry name" value="Histidine kinase-like ATPase, C-terminal domain"/>
    <property type="match status" value="1"/>
</dbReference>
<evidence type="ECO:0000256" key="1">
    <source>
        <dbReference type="ARBA" id="ARBA00006155"/>
    </source>
</evidence>
<dbReference type="InterPro" id="IPR036784">
    <property type="entry name" value="AK/P_DHK_N_sf"/>
</dbReference>
<evidence type="ECO:0000256" key="5">
    <source>
        <dbReference type="ARBA" id="ARBA00022840"/>
    </source>
</evidence>
<keyword evidence="6 7" id="KW-0496">Mitochondrion</keyword>
<dbReference type="Pfam" id="PF10436">
    <property type="entry name" value="BCDHK_Adom3"/>
    <property type="match status" value="1"/>
</dbReference>
<dbReference type="STRING" id="101127.A0A1X2GT62"/>
<evidence type="ECO:0000256" key="3">
    <source>
        <dbReference type="ARBA" id="ARBA00022741"/>
    </source>
</evidence>
<dbReference type="PANTHER" id="PTHR11947">
    <property type="entry name" value="PYRUVATE DEHYDROGENASE KINASE"/>
    <property type="match status" value="1"/>
</dbReference>
<dbReference type="AlphaFoldDB" id="A0A1X2GT62"/>
<sequence length="541" mass="61748">MSTITSHDHRSSTTMPPIKSANPPDSTRIDAPYHFYQNKVLEPYLKQTMHANNLRQFIIYGRQMTPDRLIISANWVRNELLVRLAHRIRDFQQLPFIVGTNPNIEWPYRLYWGGFEALRKIPEIKTKEDNLRFCAFLEDLLEDGQQTLPRMALGVTECAHHYQQQPHDHLLDRFLNRMLRSRISRRLIAEQHVALTRSLYGSPKDKAMIHSLTGKYSKHPQDTSKQVGIFNSECSARVIFEHAQALVTRQPPSPVAANASAVLPDIQLDIHGPDNDITFAYIPEQLEYILYELLNNALYHTMQHHQQEKKTQPDRPIPPIRVTFSCNPTDVFFRISDQGGGIAPPKYDHLWSYQKRAVDGDFDDVQHLPKMPVTMAERIKIQDEQQKRHQTTRPITAKPMVSSLRNTNTITTSSPSALGIGLILARIYSEYWGGELQIISMDGFGTDAYVRIPRLGLSLENIDVASAAVTSNLTHPSIHAAGQQESRGRHHPHHPSSAGRSPPKHQRLTSPSEKQRHVIQHYHQPQLQNKEGWATSSIIVS</sequence>
<accession>A0A1X2GT62</accession>
<evidence type="ECO:0000256" key="8">
    <source>
        <dbReference type="SAM" id="MobiDB-lite"/>
    </source>
</evidence>
<comment type="caution">
    <text evidence="11">The sequence shown here is derived from an EMBL/GenBank/DDBJ whole genome shotgun (WGS) entry which is preliminary data.</text>
</comment>
<dbReference type="GO" id="GO:0010906">
    <property type="term" value="P:regulation of glucose metabolic process"/>
    <property type="evidence" value="ECO:0007669"/>
    <property type="project" value="TreeGrafter"/>
</dbReference>
<evidence type="ECO:0000313" key="12">
    <source>
        <dbReference type="Proteomes" id="UP000242146"/>
    </source>
</evidence>
<feature type="domain" description="Histidine kinase/HSP90-like ATPase" evidence="9">
    <location>
        <begin position="283"/>
        <end position="454"/>
    </location>
</feature>
<evidence type="ECO:0000256" key="7">
    <source>
        <dbReference type="RuleBase" id="RU366032"/>
    </source>
</evidence>
<evidence type="ECO:0000256" key="4">
    <source>
        <dbReference type="ARBA" id="ARBA00022777"/>
    </source>
</evidence>
<dbReference type="Proteomes" id="UP000242146">
    <property type="component" value="Unassembled WGS sequence"/>
</dbReference>
<feature type="compositionally biased region" description="Basic and acidic residues" evidence="8">
    <location>
        <begin position="1"/>
        <end position="11"/>
    </location>
</feature>
<comment type="similarity">
    <text evidence="1 7">Belongs to the PDK/BCKDK protein kinase family.</text>
</comment>
<dbReference type="Gene3D" id="1.20.140.20">
    <property type="entry name" value="Alpha-ketoacid/pyruvate dehydrogenase kinase, N-terminal domain"/>
    <property type="match status" value="1"/>
</dbReference>
<evidence type="ECO:0000256" key="2">
    <source>
        <dbReference type="ARBA" id="ARBA00022679"/>
    </source>
</evidence>
<evidence type="ECO:0000259" key="9">
    <source>
        <dbReference type="Pfam" id="PF02518"/>
    </source>
</evidence>
<dbReference type="OrthoDB" id="407390at2759"/>
<evidence type="ECO:0000259" key="10">
    <source>
        <dbReference type="Pfam" id="PF10436"/>
    </source>
</evidence>
<dbReference type="SUPFAM" id="SSF55874">
    <property type="entry name" value="ATPase domain of HSP90 chaperone/DNA topoisomerase II/histidine kinase"/>
    <property type="match status" value="1"/>
</dbReference>
<dbReference type="InterPro" id="IPR036890">
    <property type="entry name" value="HATPase_C_sf"/>
</dbReference>
<protein>
    <recommendedName>
        <fullName evidence="7">Protein-serine/threonine kinase</fullName>
        <ecNumber evidence="7">2.7.11.-</ecNumber>
    </recommendedName>
</protein>
<dbReference type="Pfam" id="PF02518">
    <property type="entry name" value="HATPase_c"/>
    <property type="match status" value="1"/>
</dbReference>
<dbReference type="InterPro" id="IPR003594">
    <property type="entry name" value="HATPase_dom"/>
</dbReference>
<organism evidence="11 12">
    <name type="scientific">Hesseltinella vesiculosa</name>
    <dbReference type="NCBI Taxonomy" id="101127"/>
    <lineage>
        <taxon>Eukaryota</taxon>
        <taxon>Fungi</taxon>
        <taxon>Fungi incertae sedis</taxon>
        <taxon>Mucoromycota</taxon>
        <taxon>Mucoromycotina</taxon>
        <taxon>Mucoromycetes</taxon>
        <taxon>Mucorales</taxon>
        <taxon>Cunninghamellaceae</taxon>
        <taxon>Hesseltinella</taxon>
    </lineage>
</organism>
<keyword evidence="3 7" id="KW-0547">Nucleotide-binding</keyword>
<reference evidence="11 12" key="1">
    <citation type="submission" date="2016-07" db="EMBL/GenBank/DDBJ databases">
        <title>Pervasive Adenine N6-methylation of Active Genes in Fungi.</title>
        <authorList>
            <consortium name="DOE Joint Genome Institute"/>
            <person name="Mondo S.J."/>
            <person name="Dannebaum R.O."/>
            <person name="Kuo R.C."/>
            <person name="Labutti K."/>
            <person name="Haridas S."/>
            <person name="Kuo A."/>
            <person name="Salamov A."/>
            <person name="Ahrendt S.R."/>
            <person name="Lipzen A."/>
            <person name="Sullivan W."/>
            <person name="Andreopoulos W.B."/>
            <person name="Clum A."/>
            <person name="Lindquist E."/>
            <person name="Daum C."/>
            <person name="Ramamoorthy G.K."/>
            <person name="Gryganskyi A."/>
            <person name="Culley D."/>
            <person name="Magnuson J.K."/>
            <person name="James T.Y."/>
            <person name="O'Malley M.A."/>
            <person name="Stajich J.E."/>
            <person name="Spatafora J.W."/>
            <person name="Visel A."/>
            <person name="Grigoriev I.V."/>
        </authorList>
    </citation>
    <scope>NUCLEOTIDE SEQUENCE [LARGE SCALE GENOMIC DNA]</scope>
    <source>
        <strain evidence="11 12">NRRL 3301</strain>
    </source>
</reference>
<keyword evidence="12" id="KW-1185">Reference proteome</keyword>
<dbReference type="EC" id="2.7.11.-" evidence="7"/>
<feature type="region of interest" description="Disordered" evidence="8">
    <location>
        <begin position="480"/>
        <end position="517"/>
    </location>
</feature>
<name>A0A1X2GT62_9FUNG</name>
<proteinExistence type="inferred from homology"/>
<keyword evidence="2 7" id="KW-0808">Transferase</keyword>